<sequence length="50" mass="5640">MAENKEASTFVEALFVEGSGEISNFLEDFELICSKLNLFSCLLLFWSFGL</sequence>
<evidence type="ECO:0000313" key="2">
    <source>
        <dbReference type="Proteomes" id="UP000186917"/>
    </source>
</evidence>
<name>A0A1N7RFE3_9BACT</name>
<gene>
    <name evidence="1" type="ORF">SAMN05421788_113157</name>
</gene>
<dbReference type="AlphaFoldDB" id="A0A1N7RFE3"/>
<proteinExistence type="predicted"/>
<protein>
    <submittedName>
        <fullName evidence="1">Uncharacterized protein</fullName>
    </submittedName>
</protein>
<dbReference type="EMBL" id="FTOR01000013">
    <property type="protein sequence ID" value="SIT33843.1"/>
    <property type="molecule type" value="Genomic_DNA"/>
</dbReference>
<evidence type="ECO:0000313" key="1">
    <source>
        <dbReference type="EMBL" id="SIT33843.1"/>
    </source>
</evidence>
<dbReference type="STRING" id="477680.SAMN05421788_113157"/>
<organism evidence="1 2">
    <name type="scientific">Filimonas lacunae</name>
    <dbReference type="NCBI Taxonomy" id="477680"/>
    <lineage>
        <taxon>Bacteria</taxon>
        <taxon>Pseudomonadati</taxon>
        <taxon>Bacteroidota</taxon>
        <taxon>Chitinophagia</taxon>
        <taxon>Chitinophagales</taxon>
        <taxon>Chitinophagaceae</taxon>
        <taxon>Filimonas</taxon>
    </lineage>
</organism>
<dbReference type="Proteomes" id="UP000186917">
    <property type="component" value="Unassembled WGS sequence"/>
</dbReference>
<reference evidence="2" key="1">
    <citation type="submission" date="2017-01" db="EMBL/GenBank/DDBJ databases">
        <authorList>
            <person name="Varghese N."/>
            <person name="Submissions S."/>
        </authorList>
    </citation>
    <scope>NUCLEOTIDE SEQUENCE [LARGE SCALE GENOMIC DNA]</scope>
    <source>
        <strain evidence="2">DSM 21054</strain>
    </source>
</reference>
<accession>A0A1N7RFE3</accession>
<keyword evidence="2" id="KW-1185">Reference proteome</keyword>